<protein>
    <submittedName>
        <fullName evidence="3">Uncharacterized protein</fullName>
    </submittedName>
</protein>
<reference evidence="3" key="1">
    <citation type="thesis" date="2021" institute="BYU ScholarsArchive" country="Provo, UT, USA">
        <title>Applications of and Algorithms for Genome Assembly and Genomic Analyses with an Emphasis on Marine Teleosts.</title>
        <authorList>
            <person name="Pickett B.D."/>
        </authorList>
    </citation>
    <scope>NUCLEOTIDE SEQUENCE</scope>
    <source>
        <strain evidence="3">HI-2016</strain>
    </source>
</reference>
<organism evidence="3 4">
    <name type="scientific">Albula glossodonta</name>
    <name type="common">roundjaw bonefish</name>
    <dbReference type="NCBI Taxonomy" id="121402"/>
    <lineage>
        <taxon>Eukaryota</taxon>
        <taxon>Metazoa</taxon>
        <taxon>Chordata</taxon>
        <taxon>Craniata</taxon>
        <taxon>Vertebrata</taxon>
        <taxon>Euteleostomi</taxon>
        <taxon>Actinopterygii</taxon>
        <taxon>Neopterygii</taxon>
        <taxon>Teleostei</taxon>
        <taxon>Albuliformes</taxon>
        <taxon>Albulidae</taxon>
        <taxon>Albula</taxon>
    </lineage>
</organism>
<dbReference type="AlphaFoldDB" id="A0A8T2NPR0"/>
<feature type="compositionally biased region" description="Basic and acidic residues" evidence="1">
    <location>
        <begin position="1"/>
        <end position="13"/>
    </location>
</feature>
<dbReference type="EMBL" id="JAFBMS010000029">
    <property type="protein sequence ID" value="KAG9342219.1"/>
    <property type="molecule type" value="Genomic_DNA"/>
</dbReference>
<keyword evidence="4" id="KW-1185">Reference proteome</keyword>
<evidence type="ECO:0000313" key="3">
    <source>
        <dbReference type="EMBL" id="KAG9342219.1"/>
    </source>
</evidence>
<evidence type="ECO:0000256" key="1">
    <source>
        <dbReference type="SAM" id="MobiDB-lite"/>
    </source>
</evidence>
<keyword evidence="2" id="KW-1133">Transmembrane helix</keyword>
<dbReference type="Proteomes" id="UP000824540">
    <property type="component" value="Unassembled WGS sequence"/>
</dbReference>
<comment type="caution">
    <text evidence="3">The sequence shown here is derived from an EMBL/GenBank/DDBJ whole genome shotgun (WGS) entry which is preliminary data.</text>
</comment>
<gene>
    <name evidence="3" type="ORF">JZ751_016721</name>
</gene>
<evidence type="ECO:0000256" key="2">
    <source>
        <dbReference type="SAM" id="Phobius"/>
    </source>
</evidence>
<keyword evidence="2" id="KW-0812">Transmembrane</keyword>
<keyword evidence="2" id="KW-0472">Membrane</keyword>
<feature type="region of interest" description="Disordered" evidence="1">
    <location>
        <begin position="1"/>
        <end position="26"/>
    </location>
</feature>
<name>A0A8T2NPR0_9TELE</name>
<feature type="transmembrane region" description="Helical" evidence="2">
    <location>
        <begin position="45"/>
        <end position="68"/>
    </location>
</feature>
<evidence type="ECO:0000313" key="4">
    <source>
        <dbReference type="Proteomes" id="UP000824540"/>
    </source>
</evidence>
<accession>A0A8T2NPR0</accession>
<sequence length="227" mass="25085">MTTEPQRRSCGERRARRSSRQQNPLSVPMFSHNPLHCAMPNQSHLALRCCSCSVFSCFSLGAMMAILLDLGKPGPIKTHPPGDIISTQHWSDFTPLPSERPKQTECAALILSVGGGGALETGRGQMEGTRPGLFCILIRPTDCTWHKMLKAHAAHCVCGGTAYFTVCFSLCELPNTLYCAGGSEPVSLFYRTSVRPEPRGREILIKEIRLFHQPVALERLVQMCEDE</sequence>
<proteinExistence type="predicted"/>